<proteinExistence type="predicted"/>
<protein>
    <submittedName>
        <fullName evidence="2">Uncharacterized protein</fullName>
    </submittedName>
</protein>
<keyword evidence="1" id="KW-1133">Transmembrane helix</keyword>
<keyword evidence="1" id="KW-0812">Transmembrane</keyword>
<sequence>MCLFGTMHCNFAFCVLICKPFLVMPLLFLHH</sequence>
<name>A0A2P2NH82_RHIMU</name>
<dbReference type="AlphaFoldDB" id="A0A2P2NH82"/>
<accession>A0A2P2NH82</accession>
<reference evidence="2" key="1">
    <citation type="submission" date="2018-02" db="EMBL/GenBank/DDBJ databases">
        <title>Rhizophora mucronata_Transcriptome.</title>
        <authorList>
            <person name="Meera S.P."/>
            <person name="Sreeshan A."/>
            <person name="Augustine A."/>
        </authorList>
    </citation>
    <scope>NUCLEOTIDE SEQUENCE</scope>
    <source>
        <tissue evidence="2">Leaf</tissue>
    </source>
</reference>
<feature type="transmembrane region" description="Helical" evidence="1">
    <location>
        <begin position="7"/>
        <end position="28"/>
    </location>
</feature>
<keyword evidence="1" id="KW-0472">Membrane</keyword>
<evidence type="ECO:0000313" key="2">
    <source>
        <dbReference type="EMBL" id="MBX41803.1"/>
    </source>
</evidence>
<dbReference type="EMBL" id="GGEC01061319">
    <property type="protein sequence ID" value="MBX41803.1"/>
    <property type="molecule type" value="Transcribed_RNA"/>
</dbReference>
<evidence type="ECO:0000256" key="1">
    <source>
        <dbReference type="SAM" id="Phobius"/>
    </source>
</evidence>
<organism evidence="2">
    <name type="scientific">Rhizophora mucronata</name>
    <name type="common">Asiatic mangrove</name>
    <dbReference type="NCBI Taxonomy" id="61149"/>
    <lineage>
        <taxon>Eukaryota</taxon>
        <taxon>Viridiplantae</taxon>
        <taxon>Streptophyta</taxon>
        <taxon>Embryophyta</taxon>
        <taxon>Tracheophyta</taxon>
        <taxon>Spermatophyta</taxon>
        <taxon>Magnoliopsida</taxon>
        <taxon>eudicotyledons</taxon>
        <taxon>Gunneridae</taxon>
        <taxon>Pentapetalae</taxon>
        <taxon>rosids</taxon>
        <taxon>fabids</taxon>
        <taxon>Malpighiales</taxon>
        <taxon>Rhizophoraceae</taxon>
        <taxon>Rhizophora</taxon>
    </lineage>
</organism>